<dbReference type="InterPro" id="IPR035068">
    <property type="entry name" value="TldD/PmbA_N"/>
</dbReference>
<comment type="similarity">
    <text evidence="1">Belongs to the peptidase U62 family.</text>
</comment>
<evidence type="ECO:0000313" key="5">
    <source>
        <dbReference type="EMBL" id="ODA33008.1"/>
    </source>
</evidence>
<keyword evidence="6" id="KW-1185">Reference proteome</keyword>
<evidence type="ECO:0000259" key="2">
    <source>
        <dbReference type="Pfam" id="PF01523"/>
    </source>
</evidence>
<dbReference type="GO" id="GO:0006508">
    <property type="term" value="P:proteolysis"/>
    <property type="evidence" value="ECO:0007669"/>
    <property type="project" value="UniProtKB-KW"/>
</dbReference>
<dbReference type="STRING" id="1080227.A8L45_12000"/>
<dbReference type="Gene3D" id="3.30.2290.10">
    <property type="entry name" value="PmbA/TldD superfamily"/>
    <property type="match status" value="1"/>
</dbReference>
<evidence type="ECO:0000259" key="3">
    <source>
        <dbReference type="Pfam" id="PF19289"/>
    </source>
</evidence>
<dbReference type="SUPFAM" id="SSF111283">
    <property type="entry name" value="Putative modulator of DNA gyrase, PmbA/TldD"/>
    <property type="match status" value="1"/>
</dbReference>
<evidence type="ECO:0000313" key="6">
    <source>
        <dbReference type="Proteomes" id="UP000094936"/>
    </source>
</evidence>
<accession>A0A1C3EIF7</accession>
<dbReference type="RefSeq" id="WP_068902544.1">
    <property type="nucleotide sequence ID" value="NZ_JBHUIF010000015.1"/>
</dbReference>
<evidence type="ECO:0000256" key="1">
    <source>
        <dbReference type="ARBA" id="ARBA00005836"/>
    </source>
</evidence>
<dbReference type="GO" id="GO:0008237">
    <property type="term" value="F:metallopeptidase activity"/>
    <property type="evidence" value="ECO:0007669"/>
    <property type="project" value="InterPro"/>
</dbReference>
<proteinExistence type="inferred from homology"/>
<dbReference type="InterPro" id="IPR036059">
    <property type="entry name" value="TldD/PmbA_sf"/>
</dbReference>
<name>A0A1C3EIF7_9GAMM</name>
<dbReference type="InterPro" id="IPR047657">
    <property type="entry name" value="PmbA"/>
</dbReference>
<dbReference type="InterPro" id="IPR045569">
    <property type="entry name" value="Metalloprtase-TldD/E_C"/>
</dbReference>
<dbReference type="Pfam" id="PF01523">
    <property type="entry name" value="PmbA_TldD_1st"/>
    <property type="match status" value="1"/>
</dbReference>
<gene>
    <name evidence="5" type="ORF">A8L45_12000</name>
</gene>
<dbReference type="GO" id="GO:0005829">
    <property type="term" value="C:cytosol"/>
    <property type="evidence" value="ECO:0007669"/>
    <property type="project" value="TreeGrafter"/>
</dbReference>
<feature type="domain" description="Metalloprotease TldD/E N-terminal" evidence="2">
    <location>
        <begin position="25"/>
        <end position="89"/>
    </location>
</feature>
<organism evidence="5 6">
    <name type="scientific">Veronia pacifica</name>
    <dbReference type="NCBI Taxonomy" id="1080227"/>
    <lineage>
        <taxon>Bacteria</taxon>
        <taxon>Pseudomonadati</taxon>
        <taxon>Pseudomonadota</taxon>
        <taxon>Gammaproteobacteria</taxon>
        <taxon>Vibrionales</taxon>
        <taxon>Vibrionaceae</taxon>
        <taxon>Veronia</taxon>
    </lineage>
</organism>
<dbReference type="InterPro" id="IPR002510">
    <property type="entry name" value="Metalloprtase-TldD/E_N"/>
</dbReference>
<dbReference type="AlphaFoldDB" id="A0A1C3EIF7"/>
<dbReference type="PANTHER" id="PTHR43421:SF1">
    <property type="entry name" value="METALLOPROTEASE PMBA"/>
    <property type="match status" value="1"/>
</dbReference>
<dbReference type="EMBL" id="LYBM01000020">
    <property type="protein sequence ID" value="ODA33008.1"/>
    <property type="molecule type" value="Genomic_DNA"/>
</dbReference>
<dbReference type="InterPro" id="IPR045570">
    <property type="entry name" value="Metalloprtase-TldD/E_cen_dom"/>
</dbReference>
<keyword evidence="5" id="KW-0645">Protease</keyword>
<evidence type="ECO:0000259" key="4">
    <source>
        <dbReference type="Pfam" id="PF19290"/>
    </source>
</evidence>
<keyword evidence="5" id="KW-0378">Hydrolase</keyword>
<comment type="caution">
    <text evidence="5">The sequence shown here is derived from an EMBL/GenBank/DDBJ whole genome shotgun (WGS) entry which is preliminary data.</text>
</comment>
<protein>
    <submittedName>
        <fullName evidence="5">Zn-dependent protease</fullName>
    </submittedName>
</protein>
<dbReference type="OrthoDB" id="9803618at2"/>
<dbReference type="Proteomes" id="UP000094936">
    <property type="component" value="Unassembled WGS sequence"/>
</dbReference>
<sequence>MSQSNQLEHAVDHVIELAKKHGVEADVIAESGEKFSLKAESGELSEYQVSGSQVIGIRVVKDDSISISYSESLETQSLEQMVTQAVKNAAFTKSDPSQKIRAEGEPISTLNPEIFQTDPATAEEKVALALQLEQGVLDKPLAKAAPYNSFSESSHKTLLANTLGMRCDHSSRHLMCFTSTLIDQGGKQSMHYTGTIARTFAELEPQRVIDESYQVASDLLEGGPVSSGVYSVIFDTDSLSELFGAFGSCISGLSAQRGTNPWREKVGEIVASPLLTVTDKAYVEGGMAITAFDGEGFATQDTSLIADGKLVGLLHNSATAAHFGVTHTANASRSAKSPLSVSGLHKVLSPGRSSEAEVTGGEYLELIALQGTHSGADAISGDFSFGASGFLCRDGKRERAVRGITVAGNFYQMLKDIEAVSDVVLPNSYKSFFSPTIRFSGLNIAGE</sequence>
<dbReference type="Pfam" id="PF19289">
    <property type="entry name" value="PmbA_TldD_3rd"/>
    <property type="match status" value="1"/>
</dbReference>
<feature type="domain" description="Metalloprotease TldD/E central" evidence="4">
    <location>
        <begin position="119"/>
        <end position="219"/>
    </location>
</feature>
<reference evidence="5 6" key="1">
    <citation type="submission" date="2016-05" db="EMBL/GenBank/DDBJ databases">
        <title>Genomic Taxonomy of the Vibrionaceae.</title>
        <authorList>
            <person name="Gomez-Gil B."/>
            <person name="Enciso-Ibarra J."/>
        </authorList>
    </citation>
    <scope>NUCLEOTIDE SEQUENCE [LARGE SCALE GENOMIC DNA]</scope>
    <source>
        <strain evidence="5 6">CAIM 1920</strain>
    </source>
</reference>
<dbReference type="PANTHER" id="PTHR43421">
    <property type="entry name" value="METALLOPROTEASE PMBA"/>
    <property type="match status" value="1"/>
</dbReference>
<feature type="domain" description="Metalloprotease TldD/E C-terminal" evidence="3">
    <location>
        <begin position="227"/>
        <end position="446"/>
    </location>
</feature>
<dbReference type="Pfam" id="PF19290">
    <property type="entry name" value="PmbA_TldD_2nd"/>
    <property type="match status" value="1"/>
</dbReference>